<dbReference type="CDD" id="cd00009">
    <property type="entry name" value="AAA"/>
    <property type="match status" value="1"/>
</dbReference>
<dbReference type="EMBL" id="JANKAS010000002">
    <property type="protein sequence ID" value="MCR1897808.1"/>
    <property type="molecule type" value="Genomic_DNA"/>
</dbReference>
<dbReference type="PANTHER" id="PTHR30050:SF10">
    <property type="entry name" value="PHAGE-LIKE ELEMENT PBSX PROTEIN XKDC"/>
    <property type="match status" value="1"/>
</dbReference>
<keyword evidence="3" id="KW-1185">Reference proteome</keyword>
<evidence type="ECO:0000259" key="1">
    <source>
        <dbReference type="SMART" id="SM00382"/>
    </source>
</evidence>
<dbReference type="Proteomes" id="UP001205748">
    <property type="component" value="Unassembled WGS sequence"/>
</dbReference>
<comment type="caution">
    <text evidence="2">The sequence shown here is derived from an EMBL/GenBank/DDBJ whole genome shotgun (WGS) entry which is preliminary data.</text>
</comment>
<dbReference type="InterPro" id="IPR003593">
    <property type="entry name" value="AAA+_ATPase"/>
</dbReference>
<evidence type="ECO:0000313" key="3">
    <source>
        <dbReference type="Proteomes" id="UP001205748"/>
    </source>
</evidence>
<dbReference type="SMART" id="SM00382">
    <property type="entry name" value="AAA"/>
    <property type="match status" value="1"/>
</dbReference>
<sequence>MDSINNLIERVNILKSSSENSEPSKFECNRCKDTGFTMIEEKIVGFCECRKLKEANNMLEKSGIAKSFRDRTFENFKPINKVFLNAKKTAIEYIQNFERIAGERNHSIAFLGQVGAGKTHLSIAIGNQLIESGIPVIYMEYRNAITALKQNMLDDVYYRGQISKYQNAKVLIIDDLFKGRITESDLNIMFEIINHRYFNGFPIVISSEKTELDLLDIDEAIGSRILEMCKGRMIIFEGPELNYRLRG</sequence>
<gene>
    <name evidence="2" type="ORF">NSA47_02245</name>
</gene>
<keyword evidence="2" id="KW-0547">Nucleotide-binding</keyword>
<name>A0AAE3HES4_9FIRM</name>
<feature type="domain" description="AAA+ ATPase" evidence="1">
    <location>
        <begin position="104"/>
        <end position="232"/>
    </location>
</feature>
<dbReference type="SUPFAM" id="SSF52540">
    <property type="entry name" value="P-loop containing nucleoside triphosphate hydrolases"/>
    <property type="match status" value="1"/>
</dbReference>
<reference evidence="2" key="1">
    <citation type="submission" date="2022-07" db="EMBL/GenBank/DDBJ databases">
        <title>Enhanced cultured diversity of the mouse gut microbiota enables custom-made synthetic communities.</title>
        <authorList>
            <person name="Afrizal A."/>
        </authorList>
    </citation>
    <scope>NUCLEOTIDE SEQUENCE</scope>
    <source>
        <strain evidence="2">DSM 28593</strain>
    </source>
</reference>
<dbReference type="Pfam" id="PF01695">
    <property type="entry name" value="IstB_IS21"/>
    <property type="match status" value="1"/>
</dbReference>
<evidence type="ECO:0000313" key="2">
    <source>
        <dbReference type="EMBL" id="MCR1897808.1"/>
    </source>
</evidence>
<accession>A0AAE3HES4</accession>
<dbReference type="InterPro" id="IPR002611">
    <property type="entry name" value="IstB_ATP-bd"/>
</dbReference>
<protein>
    <submittedName>
        <fullName evidence="2">ATP-binding protein</fullName>
    </submittedName>
</protein>
<dbReference type="RefSeq" id="WP_257529256.1">
    <property type="nucleotide sequence ID" value="NZ_JANKAS010000002.1"/>
</dbReference>
<organism evidence="2 3">
    <name type="scientific">Irregularibacter muris</name>
    <dbReference type="NCBI Taxonomy" id="1796619"/>
    <lineage>
        <taxon>Bacteria</taxon>
        <taxon>Bacillati</taxon>
        <taxon>Bacillota</taxon>
        <taxon>Clostridia</taxon>
        <taxon>Eubacteriales</taxon>
        <taxon>Eubacteriaceae</taxon>
        <taxon>Irregularibacter</taxon>
    </lineage>
</organism>
<dbReference type="InterPro" id="IPR027417">
    <property type="entry name" value="P-loop_NTPase"/>
</dbReference>
<dbReference type="Gene3D" id="3.40.50.300">
    <property type="entry name" value="P-loop containing nucleotide triphosphate hydrolases"/>
    <property type="match status" value="1"/>
</dbReference>
<dbReference type="NCBIfam" id="NF005378">
    <property type="entry name" value="PRK06921.1"/>
    <property type="match status" value="1"/>
</dbReference>
<keyword evidence="2" id="KW-0067">ATP-binding</keyword>
<proteinExistence type="predicted"/>
<dbReference type="GO" id="GO:0005524">
    <property type="term" value="F:ATP binding"/>
    <property type="evidence" value="ECO:0007669"/>
    <property type="project" value="UniProtKB-KW"/>
</dbReference>
<dbReference type="AlphaFoldDB" id="A0AAE3HES4"/>
<dbReference type="PANTHER" id="PTHR30050">
    <property type="entry name" value="CHROMOSOMAL REPLICATION INITIATOR PROTEIN DNAA"/>
    <property type="match status" value="1"/>
</dbReference>
<dbReference type="GO" id="GO:0006260">
    <property type="term" value="P:DNA replication"/>
    <property type="evidence" value="ECO:0007669"/>
    <property type="project" value="TreeGrafter"/>
</dbReference>